<dbReference type="OrthoDB" id="4738706at2759"/>
<dbReference type="PROSITE" id="PS00463">
    <property type="entry name" value="ZN2_CY6_FUNGAL_1"/>
    <property type="match status" value="1"/>
</dbReference>
<feature type="domain" description="Zn(2)-C6 fungal-type" evidence="6">
    <location>
        <begin position="67"/>
        <end position="100"/>
    </location>
</feature>
<dbReference type="SMART" id="SM00066">
    <property type="entry name" value="GAL4"/>
    <property type="match status" value="1"/>
</dbReference>
<dbReference type="InterPro" id="IPR001138">
    <property type="entry name" value="Zn2Cys6_DnaBD"/>
</dbReference>
<dbReference type="GO" id="GO:0003677">
    <property type="term" value="F:DNA binding"/>
    <property type="evidence" value="ECO:0007669"/>
    <property type="project" value="UniProtKB-KW"/>
</dbReference>
<sequence length="280" mass="31032">MHGPTSTEGPSTVESGPSAQSQYSSHNYPPPPPAAFAAQGYPSPAPFSFRESGPGTSSAPRQRSSIACRYCRRRKIRCSGRDSPDGKCQNCSRMNQECIFQASSSTAFVPQTIPPNPEAIPPRELTYGSFRQWLGQAQHQYHDIRSSEYRANRNPDLAHYYPPQNVVFPPPDPPPDQQGGYGDDRRTSLRRRQDDSDSVKAYAARGKFFGADIATPINSEPIVDDSNVSAPWESQSASSPGKPVQTLQDASKLDFRHLHWRYDKRMTGNTLNLETALLMT</sequence>
<dbReference type="Proteomes" id="UP000750502">
    <property type="component" value="Unassembled WGS sequence"/>
</dbReference>
<evidence type="ECO:0000256" key="5">
    <source>
        <dbReference type="SAM" id="MobiDB-lite"/>
    </source>
</evidence>
<dbReference type="Pfam" id="PF00172">
    <property type="entry name" value="Zn_clus"/>
    <property type="match status" value="1"/>
</dbReference>
<dbReference type="PANTHER" id="PTHR46910:SF3">
    <property type="entry name" value="HALOTOLERANCE PROTEIN 9-RELATED"/>
    <property type="match status" value="1"/>
</dbReference>
<feature type="compositionally biased region" description="Polar residues" evidence="5">
    <location>
        <begin position="1"/>
        <end position="27"/>
    </location>
</feature>
<reference evidence="7" key="1">
    <citation type="journal article" date="2020" name="bioRxiv">
        <title>Historical genomics reveals the evolutionary mechanisms behind multiple outbreaks of the host-specific coffee wilt pathogen Fusarium xylarioides.</title>
        <authorList>
            <person name="Peck D."/>
            <person name="Nowell R.W."/>
            <person name="Flood J."/>
            <person name="Ryan M.J."/>
            <person name="Barraclough T.G."/>
        </authorList>
    </citation>
    <scope>NUCLEOTIDE SEQUENCE</scope>
    <source>
        <strain evidence="7">IMI 127659i</strain>
    </source>
</reference>
<dbReference type="AlphaFoldDB" id="A0A9P7L5S9"/>
<keyword evidence="2" id="KW-0479">Metal-binding</keyword>
<evidence type="ECO:0000259" key="6">
    <source>
        <dbReference type="PROSITE" id="PS50048"/>
    </source>
</evidence>
<dbReference type="CDD" id="cd00067">
    <property type="entry name" value="GAL4"/>
    <property type="match status" value="1"/>
</dbReference>
<evidence type="ECO:0000313" key="8">
    <source>
        <dbReference type="Proteomes" id="UP000750502"/>
    </source>
</evidence>
<feature type="region of interest" description="Disordered" evidence="5">
    <location>
        <begin position="1"/>
        <end position="64"/>
    </location>
</feature>
<protein>
    <recommendedName>
        <fullName evidence="6">Zn(2)-C6 fungal-type domain-containing protein</fullName>
    </recommendedName>
</protein>
<dbReference type="GO" id="GO:0005634">
    <property type="term" value="C:nucleus"/>
    <property type="evidence" value="ECO:0007669"/>
    <property type="project" value="UniProtKB-SubCell"/>
</dbReference>
<keyword evidence="4" id="KW-0539">Nucleus</keyword>
<dbReference type="GO" id="GO:0000981">
    <property type="term" value="F:DNA-binding transcription factor activity, RNA polymerase II-specific"/>
    <property type="evidence" value="ECO:0007669"/>
    <property type="project" value="InterPro"/>
</dbReference>
<name>A0A9P7L5S9_9HYPO</name>
<evidence type="ECO:0000256" key="4">
    <source>
        <dbReference type="ARBA" id="ARBA00023242"/>
    </source>
</evidence>
<evidence type="ECO:0000256" key="3">
    <source>
        <dbReference type="ARBA" id="ARBA00023125"/>
    </source>
</evidence>
<comment type="caution">
    <text evidence="7">The sequence shown here is derived from an EMBL/GenBank/DDBJ whole genome shotgun (WGS) entry which is preliminary data.</text>
</comment>
<dbReference type="Gene3D" id="4.10.240.10">
    <property type="entry name" value="Zn(2)-C6 fungal-type DNA-binding domain"/>
    <property type="match status" value="1"/>
</dbReference>
<dbReference type="PANTHER" id="PTHR46910">
    <property type="entry name" value="TRANSCRIPTION FACTOR PDR1"/>
    <property type="match status" value="1"/>
</dbReference>
<dbReference type="InterPro" id="IPR050987">
    <property type="entry name" value="AtrR-like"/>
</dbReference>
<proteinExistence type="predicted"/>
<comment type="subcellular location">
    <subcellularLocation>
        <location evidence="1">Nucleus</location>
    </subcellularLocation>
</comment>
<evidence type="ECO:0000256" key="1">
    <source>
        <dbReference type="ARBA" id="ARBA00004123"/>
    </source>
</evidence>
<feature type="region of interest" description="Disordered" evidence="5">
    <location>
        <begin position="154"/>
        <end position="197"/>
    </location>
</feature>
<reference evidence="7" key="2">
    <citation type="submission" date="2020-10" db="EMBL/GenBank/DDBJ databases">
        <authorList>
            <person name="Peck L.D."/>
            <person name="Nowell R.W."/>
            <person name="Flood J."/>
            <person name="Ryan M.J."/>
            <person name="Barraclough T.G."/>
        </authorList>
    </citation>
    <scope>NUCLEOTIDE SEQUENCE</scope>
    <source>
        <strain evidence="7">IMI 127659i</strain>
    </source>
</reference>
<organism evidence="7 8">
    <name type="scientific">Fusarium xylarioides</name>
    <dbReference type="NCBI Taxonomy" id="221167"/>
    <lineage>
        <taxon>Eukaryota</taxon>
        <taxon>Fungi</taxon>
        <taxon>Dikarya</taxon>
        <taxon>Ascomycota</taxon>
        <taxon>Pezizomycotina</taxon>
        <taxon>Sordariomycetes</taxon>
        <taxon>Hypocreomycetidae</taxon>
        <taxon>Hypocreales</taxon>
        <taxon>Nectriaceae</taxon>
        <taxon>Fusarium</taxon>
        <taxon>Fusarium fujikuroi species complex</taxon>
    </lineage>
</organism>
<dbReference type="GO" id="GO:0008270">
    <property type="term" value="F:zinc ion binding"/>
    <property type="evidence" value="ECO:0007669"/>
    <property type="project" value="InterPro"/>
</dbReference>
<feature type="compositionally biased region" description="Polar residues" evidence="5">
    <location>
        <begin position="54"/>
        <end position="64"/>
    </location>
</feature>
<dbReference type="SUPFAM" id="SSF57701">
    <property type="entry name" value="Zn2/Cys6 DNA-binding domain"/>
    <property type="match status" value="1"/>
</dbReference>
<dbReference type="InterPro" id="IPR036864">
    <property type="entry name" value="Zn2-C6_fun-type_DNA-bd_sf"/>
</dbReference>
<keyword evidence="3" id="KW-0238">DNA-binding</keyword>
<feature type="compositionally biased region" description="Basic and acidic residues" evidence="5">
    <location>
        <begin position="182"/>
        <end position="197"/>
    </location>
</feature>
<evidence type="ECO:0000313" key="7">
    <source>
        <dbReference type="EMBL" id="KAG5765401.1"/>
    </source>
</evidence>
<evidence type="ECO:0000256" key="2">
    <source>
        <dbReference type="ARBA" id="ARBA00022723"/>
    </source>
</evidence>
<feature type="compositionally biased region" description="Polar residues" evidence="5">
    <location>
        <begin position="226"/>
        <end position="246"/>
    </location>
</feature>
<keyword evidence="8" id="KW-1185">Reference proteome</keyword>
<dbReference type="EMBL" id="JADFTT010000202">
    <property type="protein sequence ID" value="KAG5765401.1"/>
    <property type="molecule type" value="Genomic_DNA"/>
</dbReference>
<gene>
    <name evidence="7" type="ORF">H9Q72_006532</name>
</gene>
<accession>A0A9P7L5S9</accession>
<dbReference type="PROSITE" id="PS50048">
    <property type="entry name" value="ZN2_CY6_FUNGAL_2"/>
    <property type="match status" value="1"/>
</dbReference>
<feature type="region of interest" description="Disordered" evidence="5">
    <location>
        <begin position="222"/>
        <end position="246"/>
    </location>
</feature>